<accession>A0A2K9VBM2</accession>
<keyword evidence="3" id="KW-1230">Viral tail fiber protein</keyword>
<evidence type="ECO:0000256" key="3">
    <source>
        <dbReference type="ARBA" id="ARBA00022672"/>
    </source>
</evidence>
<keyword evidence="6" id="KW-0946">Virion</keyword>
<dbReference type="InterPro" id="IPR030392">
    <property type="entry name" value="S74_ICA"/>
</dbReference>
<evidence type="ECO:0000256" key="1">
    <source>
        <dbReference type="ARBA" id="ARBA00004328"/>
    </source>
</evidence>
<evidence type="ECO:0000256" key="10">
    <source>
        <dbReference type="ARBA" id="ARBA00035610"/>
    </source>
</evidence>
<reference evidence="15" key="1">
    <citation type="submission" date="2018-04" db="EMBL/GenBank/DDBJ databases">
        <title>Citrobacter rodentium phages.</title>
        <authorList>
            <person name="Mizuno C.M."/>
            <person name="Debarbieux L."/>
            <person name="Roach D.R."/>
        </authorList>
    </citation>
    <scope>NUCLEOTIDE SEQUENCE [LARGE SCALE GENOMIC DNA]</scope>
</reference>
<comment type="function">
    <text evidence="9">Constitues the trimeric tip of the long tail fiber that mediates the attachment to the host receptor, together with the receptor-recognizing protein Gp38.</text>
</comment>
<dbReference type="GO" id="GO:0019062">
    <property type="term" value="P:virion attachment to host cell"/>
    <property type="evidence" value="ECO:0007669"/>
    <property type="project" value="UniProtKB-KW"/>
</dbReference>
<comment type="subunit">
    <text evidence="12">Homotrimer. Interacts with the receptor-recognizing protein Gp38.</text>
</comment>
<evidence type="ECO:0000256" key="13">
    <source>
        <dbReference type="ARBA" id="ARBA00035705"/>
    </source>
</evidence>
<evidence type="ECO:0000256" key="5">
    <source>
        <dbReference type="ARBA" id="ARBA00022804"/>
    </source>
</evidence>
<keyword evidence="16" id="KW-1185">Reference proteome</keyword>
<keyword evidence="2" id="KW-0945">Host-virus interaction</keyword>
<evidence type="ECO:0000259" key="14">
    <source>
        <dbReference type="PROSITE" id="PS51688"/>
    </source>
</evidence>
<comment type="subcellular location">
    <subcellularLocation>
        <location evidence="1">Virion</location>
    </subcellularLocation>
</comment>
<evidence type="ECO:0000256" key="4">
    <source>
        <dbReference type="ARBA" id="ARBA00022732"/>
    </source>
</evidence>
<evidence type="ECO:0000256" key="12">
    <source>
        <dbReference type="ARBA" id="ARBA00035669"/>
    </source>
</evidence>
<evidence type="ECO:0000256" key="7">
    <source>
        <dbReference type="ARBA" id="ARBA00023296"/>
    </source>
</evidence>
<comment type="function">
    <text evidence="10">The C-terminal chaperone protein mediates homotrimerization and proper folding of the catalytic trimer.</text>
</comment>
<evidence type="ECO:0000313" key="16">
    <source>
        <dbReference type="Proteomes" id="UP000241254"/>
    </source>
</evidence>
<proteinExistence type="inferred from homology"/>
<keyword evidence="5" id="KW-1161">Viral attachment to host cell</keyword>
<dbReference type="InterPro" id="IPR048388">
    <property type="entry name" value="Gp37_trimer"/>
</dbReference>
<dbReference type="PROSITE" id="PS51688">
    <property type="entry name" value="ICA"/>
    <property type="match status" value="1"/>
</dbReference>
<evidence type="ECO:0000313" key="15">
    <source>
        <dbReference type="EMBL" id="AUV59618.1"/>
    </source>
</evidence>
<feature type="domain" description="Peptidase S74" evidence="14">
    <location>
        <begin position="1194"/>
        <end position="1291"/>
    </location>
</feature>
<keyword evidence="7" id="KW-1160">Virus entry into host cell</keyword>
<evidence type="ECO:0000256" key="11">
    <source>
        <dbReference type="ARBA" id="ARBA00035637"/>
    </source>
</evidence>
<dbReference type="Pfam" id="PF13884">
    <property type="entry name" value="Peptidase_S74"/>
    <property type="match status" value="1"/>
</dbReference>
<organism evidence="15 16">
    <name type="scientific">Citrobacter phage vB_CroM_CrRp10</name>
    <dbReference type="NCBI Taxonomy" id="2079276"/>
    <lineage>
        <taxon>Viruses</taxon>
        <taxon>Duplodnaviria</taxon>
        <taxon>Heunggongvirae</taxon>
        <taxon>Uroviricota</taxon>
        <taxon>Caudoviricetes</taxon>
        <taxon>Pantevenvirales</taxon>
        <taxon>Straboviridae</taxon>
        <taxon>Tevenvirinae</taxon>
        <taxon>Tequatrovirus</taxon>
        <taxon>Tequatrovirus cromcrrp10</taxon>
    </lineage>
</organism>
<dbReference type="Proteomes" id="UP000241254">
    <property type="component" value="Segment"/>
</dbReference>
<dbReference type="GO" id="GO:0098024">
    <property type="term" value="C:virus tail, fiber"/>
    <property type="evidence" value="ECO:0007669"/>
    <property type="project" value="UniProtKB-KW"/>
</dbReference>
<dbReference type="Pfam" id="PF20744">
    <property type="entry name" value="gp37_trimer"/>
    <property type="match status" value="1"/>
</dbReference>
<sequence>MATLKQIQFKRSKTAGARPAASVLAEGELAINLKDRTIFTKDDSGNIIDLSISAGGNISGNITQTGDYLQNGTYNLNGNQFVYAGKYIEFLPKTAGNGAWANQHLNKAPIFTDLSSTTSVSEYHPLIKQRYKDGTFSVGTLVNEGSFKIHYINESGTSKYWTFRRDGGFVVDTGSLTVTDGNISASGNINSATGVVSAPQINTKTIVFDTKAFGQYDSQSLVQYVYPGTGETNGINYLRKFRAKSGGTIYHELASAQTGKSDELSWWTGNTAVNKQMGLRNDGSLVLRRSLAIGTITTDENINNYGSTGAMGECYIVIGDAATGVSYKRSGVYDLVANGLSIASITPDSFRSTRKALFGRSEDQGGTWIMPGTNAAFLSVQTQADENAAGDGQTHIGYNSGGKMNHYFRGKGKTNINTQEGMEVNPGILKIVTGANNVMFYADGGITSTKQLSIYNGVYLAANNSTAGLTFAPTTTIDGTKQILWEGGTRAGQNKSYVTVKAWGNSFNASGDRNRETVFEVADGQGYYFYAQRVAPASGSTTGVIQFRIAGALLTGGGITSSGSIVTESSLVANNGLSVNGQAKFGGTADALRIWNAEYGAIFRRSETNFYIIPTLQNAGESGGISNLRPFTINLANGSVMMGNHTQAGKNLLTIDNVSKFVQTDVRLRVNMDSDAIVVNASSQAASNFIQGRKADVTKWYLGIGDGGNVVRMHNYTYSHGIALNSDTVDITKPLKINDIRIGTDGNITGGTGNFANLNTTLNRKTNVGGWAGSSVDGWYKFATVTIPQGTGTVTFKISGGAGFNFKSYSQASVAEIVLRTGNNNPKGINAVLWNRSDLSFNQIATMNTSGDTYDVYVFCAGYTNALVVEYSCSENSSVTVVGLNGGIQPVVDTLPEGHVVGKTVRLLNNIGGTFAAGESNIVTRGEYVTDNQKGMRIKSNGNNIGSNAALIRNDGGSFYILATDKNTEEKPDAANGDWNGLRPFSINMTDGRVGMNHGLNITGGGLNVTGGNTNLGNITSRVVSSARAPAGWGDNSDTMKSKITFMADHGDLSNSGSYYPIVGAWSNYGSAGYRQTFEFGWVGSGTTSGWRDGIIRIRGDNANGQQARWRFTMDGTLDCPGKVLLPQTGAFGVNTSNGLGGNSITFGDSDTGIKQNGDGLLDIYANSVQVFRFQNGDLYSYKNINAPNVYIRSDIRLKSNFKPIENALDKVEKLDGVIYDKAEYIGGEAIETEAGIVAQTLQDVLPEAVRETEDSKGNKILTVSSQAQIALLVEAVKTLSARVKELESKLM</sequence>
<protein>
    <recommendedName>
        <fullName evidence="13">Long tail fiber protein Gp37</fullName>
    </recommendedName>
    <alternativeName>
        <fullName evidence="8">Receptor-recognizing protein</fullName>
    </alternativeName>
</protein>
<dbReference type="GO" id="GO:0046718">
    <property type="term" value="P:symbiont entry into host cell"/>
    <property type="evidence" value="ECO:0007669"/>
    <property type="project" value="UniProtKB-KW"/>
</dbReference>
<comment type="similarity">
    <text evidence="11">Belongs to the S16-like long tail fiber protein Gp37 family.</text>
</comment>
<dbReference type="Gene3D" id="6.20.80.10">
    <property type="match status" value="1"/>
</dbReference>
<evidence type="ECO:0000256" key="9">
    <source>
        <dbReference type="ARBA" id="ARBA00035604"/>
    </source>
</evidence>
<evidence type="ECO:0000256" key="8">
    <source>
        <dbReference type="ARBA" id="ARBA00033188"/>
    </source>
</evidence>
<name>A0A2K9VBM2_9CAUD</name>
<evidence type="ECO:0000256" key="2">
    <source>
        <dbReference type="ARBA" id="ARBA00022581"/>
    </source>
</evidence>
<keyword evidence="4" id="KW-1227">Viral tail protein</keyword>
<dbReference type="EMBL" id="MG775043">
    <property type="protein sequence ID" value="AUV59618.1"/>
    <property type="molecule type" value="Genomic_DNA"/>
</dbReference>
<gene>
    <name evidence="15" type="ORF">CrRp10_cds199</name>
</gene>
<evidence type="ECO:0000256" key="6">
    <source>
        <dbReference type="ARBA" id="ARBA00022844"/>
    </source>
</evidence>